<keyword evidence="7" id="KW-0812">Transmembrane</keyword>
<dbReference type="KEGG" id="ske:Sked_31690"/>
<keyword evidence="4 5" id="KW-0067">ATP-binding</keyword>
<keyword evidence="2 5" id="KW-0547">Nucleotide-binding</keyword>
<evidence type="ECO:0000256" key="6">
    <source>
        <dbReference type="SAM" id="MobiDB-lite"/>
    </source>
</evidence>
<dbReference type="STRING" id="446469.Sked_31690"/>
<dbReference type="GO" id="GO:0004674">
    <property type="term" value="F:protein serine/threonine kinase activity"/>
    <property type="evidence" value="ECO:0007669"/>
    <property type="project" value="TreeGrafter"/>
</dbReference>
<reference evidence="9 10" key="1">
    <citation type="journal article" date="2009" name="Stand. Genomic Sci.">
        <title>Complete genome sequence of Sanguibacter keddieii type strain (ST-74).</title>
        <authorList>
            <person name="Ivanova N."/>
            <person name="Sikorski J."/>
            <person name="Sims D."/>
            <person name="Brettin T."/>
            <person name="Detter J.C."/>
            <person name="Han C."/>
            <person name="Lapidus A."/>
            <person name="Copeland A."/>
            <person name="Glavina Del Rio T."/>
            <person name="Nolan M."/>
            <person name="Chen F."/>
            <person name="Lucas S."/>
            <person name="Tice H."/>
            <person name="Cheng J.F."/>
            <person name="Bruce D."/>
            <person name="Goodwin L."/>
            <person name="Pitluck S."/>
            <person name="Pati A."/>
            <person name="Mavromatis K."/>
            <person name="Chen A."/>
            <person name="Palaniappan K."/>
            <person name="D'haeseleer P."/>
            <person name="Chain P."/>
            <person name="Bristow J."/>
            <person name="Eisen J.A."/>
            <person name="Markowitz V."/>
            <person name="Hugenholtz P."/>
            <person name="Goker M."/>
            <person name="Pukall R."/>
            <person name="Klenk H.P."/>
            <person name="Kyrpides N.C."/>
        </authorList>
    </citation>
    <scope>NUCLEOTIDE SEQUENCE [LARGE SCALE GENOMIC DNA]</scope>
    <source>
        <strain evidence="10">ATCC 51767 / DSM 10542 / NCFB 3025 / ST-74</strain>
    </source>
</reference>
<dbReference type="Pfam" id="PF00069">
    <property type="entry name" value="Pkinase"/>
    <property type="match status" value="1"/>
</dbReference>
<keyword evidence="3 9" id="KW-0418">Kinase</keyword>
<dbReference type="InterPro" id="IPR000719">
    <property type="entry name" value="Prot_kinase_dom"/>
</dbReference>
<dbReference type="PROSITE" id="PS00107">
    <property type="entry name" value="PROTEIN_KINASE_ATP"/>
    <property type="match status" value="1"/>
</dbReference>
<evidence type="ECO:0000256" key="5">
    <source>
        <dbReference type="PROSITE-ProRule" id="PRU10141"/>
    </source>
</evidence>
<dbReference type="Proteomes" id="UP000000322">
    <property type="component" value="Chromosome"/>
</dbReference>
<dbReference type="InterPro" id="IPR017441">
    <property type="entry name" value="Protein_kinase_ATP_BS"/>
</dbReference>
<dbReference type="AlphaFoldDB" id="D1BD61"/>
<dbReference type="SMART" id="SM00220">
    <property type="entry name" value="S_TKc"/>
    <property type="match status" value="1"/>
</dbReference>
<dbReference type="Gene3D" id="3.30.200.20">
    <property type="entry name" value="Phosphorylase Kinase, domain 1"/>
    <property type="match status" value="1"/>
</dbReference>
<dbReference type="InterPro" id="IPR011009">
    <property type="entry name" value="Kinase-like_dom_sf"/>
</dbReference>
<dbReference type="RefSeq" id="WP_012868133.1">
    <property type="nucleotide sequence ID" value="NC_013521.1"/>
</dbReference>
<evidence type="ECO:0000259" key="8">
    <source>
        <dbReference type="PROSITE" id="PS50011"/>
    </source>
</evidence>
<keyword evidence="10" id="KW-1185">Reference proteome</keyword>
<evidence type="ECO:0000313" key="9">
    <source>
        <dbReference type="EMBL" id="ACZ23065.1"/>
    </source>
</evidence>
<feature type="transmembrane region" description="Helical" evidence="7">
    <location>
        <begin position="594"/>
        <end position="621"/>
    </location>
</feature>
<evidence type="ECO:0000256" key="7">
    <source>
        <dbReference type="SAM" id="Phobius"/>
    </source>
</evidence>
<evidence type="ECO:0000256" key="2">
    <source>
        <dbReference type="ARBA" id="ARBA00022741"/>
    </source>
</evidence>
<feature type="transmembrane region" description="Helical" evidence="7">
    <location>
        <begin position="464"/>
        <end position="483"/>
    </location>
</feature>
<gene>
    <name evidence="9" type="ordered locus">Sked_31690</name>
</gene>
<accession>D1BD61</accession>
<feature type="transmembrane region" description="Helical" evidence="7">
    <location>
        <begin position="511"/>
        <end position="537"/>
    </location>
</feature>
<dbReference type="Gene3D" id="1.10.510.10">
    <property type="entry name" value="Transferase(Phosphotransferase) domain 1"/>
    <property type="match status" value="1"/>
</dbReference>
<dbReference type="InterPro" id="IPR008271">
    <property type="entry name" value="Ser/Thr_kinase_AS"/>
</dbReference>
<keyword evidence="1" id="KW-0808">Transferase</keyword>
<name>D1BD61_SANKS</name>
<sequence length="643" mass="66139">MERIGLEPGTEVGGYRIVSPLGAGAMGAVYRAVDGDGNVVAFKVLHAHVAADADMRARLGREIAALRRVDHPAVAHLLDAEPDASEMFIVTELVDGPTLEAEIADGGPLGPTDLYELADQLADALVAVHGAGVIHRDLKPSNVLISPEGPVLIDFGIAHGLEDARMTSVGFVMGTPGYLAPELIDRGDPSPASDWWGWAAMLVYAATGRAPFGVRPLDAVIARAHSGDPDTAGLGPVTTAALRGALDANPSRRWSAERVVEALRVAADRGDVPGTSWSGLGGYGSLAAGTAAAGAAAAAAAHPGATSLVKDAPQGTEVVGPDHSGYGRGSDHGYPASPQEDGTQVAAWGAAGGAGTGTSVMPAYQSPDRQQPQQMPPSYGPGHAGPHSQPGAYDQQGRYDQPGPGEQPYQPGPPAGFDPVLPGYQQGGERGYVPPPVPHRTLAVLALAVPFVIAGATFPGRTLVALLVAVVLCRVVGISHSSLHGRRAQRGVRGSDGVQAVLRGPWHVVRALLTTIPSLLVAASAVVVLCGPVWWLLQTDRLVIGSNGSGGGTAPDGGNEPWVYAIVLGVAAFLTAVLLWFGPVTSLARHGARVALNVVAPGWVGTLVLVLLAALASWLFLGAVLDGRVVEWSPLQPPPRFDR</sequence>
<evidence type="ECO:0000313" key="10">
    <source>
        <dbReference type="Proteomes" id="UP000000322"/>
    </source>
</evidence>
<dbReference type="eggNOG" id="COG0515">
    <property type="taxonomic scope" value="Bacteria"/>
</dbReference>
<keyword evidence="7" id="KW-1133">Transmembrane helix</keyword>
<feature type="binding site" evidence="5">
    <location>
        <position position="43"/>
    </location>
    <ligand>
        <name>ATP</name>
        <dbReference type="ChEBI" id="CHEBI:30616"/>
    </ligand>
</feature>
<dbReference type="SUPFAM" id="SSF56112">
    <property type="entry name" value="Protein kinase-like (PK-like)"/>
    <property type="match status" value="1"/>
</dbReference>
<organism evidence="9 10">
    <name type="scientific">Sanguibacter keddieii (strain ATCC 51767 / DSM 10542 / NCFB 3025 / ST-74)</name>
    <dbReference type="NCBI Taxonomy" id="446469"/>
    <lineage>
        <taxon>Bacteria</taxon>
        <taxon>Bacillati</taxon>
        <taxon>Actinomycetota</taxon>
        <taxon>Actinomycetes</taxon>
        <taxon>Micrococcales</taxon>
        <taxon>Sanguibacteraceae</taxon>
        <taxon>Sanguibacter</taxon>
    </lineage>
</organism>
<dbReference type="PANTHER" id="PTHR43289">
    <property type="entry name" value="MITOGEN-ACTIVATED PROTEIN KINASE KINASE KINASE 20-RELATED"/>
    <property type="match status" value="1"/>
</dbReference>
<dbReference type="PROSITE" id="PS00108">
    <property type="entry name" value="PROTEIN_KINASE_ST"/>
    <property type="match status" value="1"/>
</dbReference>
<feature type="domain" description="Protein kinase" evidence="8">
    <location>
        <begin position="15"/>
        <end position="265"/>
    </location>
</feature>
<dbReference type="GO" id="GO:0005524">
    <property type="term" value="F:ATP binding"/>
    <property type="evidence" value="ECO:0007669"/>
    <property type="project" value="UniProtKB-UniRule"/>
</dbReference>
<dbReference type="PROSITE" id="PS50011">
    <property type="entry name" value="PROTEIN_KINASE_DOM"/>
    <property type="match status" value="1"/>
</dbReference>
<feature type="region of interest" description="Disordered" evidence="6">
    <location>
        <begin position="311"/>
        <end position="433"/>
    </location>
</feature>
<dbReference type="CDD" id="cd14014">
    <property type="entry name" value="STKc_PknB_like"/>
    <property type="match status" value="1"/>
</dbReference>
<dbReference type="EMBL" id="CP001819">
    <property type="protein sequence ID" value="ACZ23065.1"/>
    <property type="molecule type" value="Genomic_DNA"/>
</dbReference>
<evidence type="ECO:0000256" key="3">
    <source>
        <dbReference type="ARBA" id="ARBA00022777"/>
    </source>
</evidence>
<keyword evidence="7" id="KW-0472">Membrane</keyword>
<evidence type="ECO:0000256" key="4">
    <source>
        <dbReference type="ARBA" id="ARBA00022840"/>
    </source>
</evidence>
<dbReference type="PANTHER" id="PTHR43289:SF34">
    <property type="entry name" value="SERINE_THREONINE-PROTEIN KINASE YBDM-RELATED"/>
    <property type="match status" value="1"/>
</dbReference>
<feature type="transmembrane region" description="Helical" evidence="7">
    <location>
        <begin position="562"/>
        <end position="582"/>
    </location>
</feature>
<dbReference type="HOGENOM" id="CLU_000288_135_6_11"/>
<evidence type="ECO:0000256" key="1">
    <source>
        <dbReference type="ARBA" id="ARBA00022679"/>
    </source>
</evidence>
<protein>
    <submittedName>
        <fullName evidence="9">Protein kinase family protein</fullName>
    </submittedName>
</protein>
<proteinExistence type="predicted"/>